<evidence type="ECO:0000313" key="3">
    <source>
        <dbReference type="RefSeq" id="XP_010495290.1"/>
    </source>
</evidence>
<dbReference type="InterPro" id="IPR006566">
    <property type="entry name" value="FBD"/>
</dbReference>
<dbReference type="InterPro" id="IPR036047">
    <property type="entry name" value="F-box-like_dom_sf"/>
</dbReference>
<dbReference type="RefSeq" id="XP_010495290.1">
    <property type="nucleotide sequence ID" value="XM_010496988.1"/>
</dbReference>
<dbReference type="PROSITE" id="PS50181">
    <property type="entry name" value="FBOX"/>
    <property type="match status" value="1"/>
</dbReference>
<dbReference type="Pfam" id="PF00646">
    <property type="entry name" value="F-box"/>
    <property type="match status" value="1"/>
</dbReference>
<dbReference type="InterPro" id="IPR001810">
    <property type="entry name" value="F-box_dom"/>
</dbReference>
<dbReference type="SUPFAM" id="SSF81383">
    <property type="entry name" value="F-box domain"/>
    <property type="match status" value="1"/>
</dbReference>
<dbReference type="Gene3D" id="1.20.1280.50">
    <property type="match status" value="1"/>
</dbReference>
<dbReference type="PANTHER" id="PTHR31900">
    <property type="entry name" value="F-BOX/RNI SUPERFAMILY PROTEIN-RELATED"/>
    <property type="match status" value="1"/>
</dbReference>
<dbReference type="InterPro" id="IPR050232">
    <property type="entry name" value="FBL13/AtMIF1-like"/>
</dbReference>
<dbReference type="Proteomes" id="UP000694864">
    <property type="component" value="Chromosome 20"/>
</dbReference>
<reference evidence="2" key="1">
    <citation type="journal article" date="2014" name="Nat. Commun.">
        <title>The emerging biofuel crop Camelina sativa retains a highly undifferentiated hexaploid genome structure.</title>
        <authorList>
            <person name="Kagale S."/>
            <person name="Koh C."/>
            <person name="Nixon J."/>
            <person name="Bollina V."/>
            <person name="Clarke W.E."/>
            <person name="Tuteja R."/>
            <person name="Spillane C."/>
            <person name="Robinson S.J."/>
            <person name="Links M.G."/>
            <person name="Clarke C."/>
            <person name="Higgins E.E."/>
            <person name="Huebert T."/>
            <person name="Sharpe A.G."/>
            <person name="Parkin I.A."/>
        </authorList>
    </citation>
    <scope>NUCLEOTIDE SEQUENCE [LARGE SCALE GENOMIC DNA]</scope>
    <source>
        <strain evidence="2">cv. DH55</strain>
    </source>
</reference>
<dbReference type="CDD" id="cd22160">
    <property type="entry name" value="F-box_AtFBL13-like"/>
    <property type="match status" value="1"/>
</dbReference>
<accession>A0ABM0Y4E8</accession>
<dbReference type="InterPro" id="IPR053781">
    <property type="entry name" value="F-box_AtFBL13-like"/>
</dbReference>
<proteinExistence type="predicted"/>
<dbReference type="SMART" id="SM00579">
    <property type="entry name" value="FBD"/>
    <property type="match status" value="1"/>
</dbReference>
<gene>
    <name evidence="3" type="primary">LOC104772361</name>
</gene>
<keyword evidence="2" id="KW-1185">Reference proteome</keyword>
<dbReference type="SMART" id="SM00256">
    <property type="entry name" value="FBOX"/>
    <property type="match status" value="1"/>
</dbReference>
<sequence>MEGGVGISSGEDRISSLPEELLCLILDSLTLKDVVRTSVLSSRWRNVWLRVSRLELNISDFPNQDTCVSFLDKFHNGSNLSEFKLNVETHVLGFKESVLEPCLSRFLKHKIQRFEFVNGMYLIPLTLSVCEALKLFPGSILAEETTPPVLLPCCMNSSLECVGIKCWITERATELKLVRYFLENSSTIKNLALHLKHESGGRMKHEPGVLKQLFEIPRRSSLCQFVILETAL</sequence>
<dbReference type="Pfam" id="PF08387">
    <property type="entry name" value="FBD"/>
    <property type="match status" value="1"/>
</dbReference>
<organism evidence="2 3">
    <name type="scientific">Camelina sativa</name>
    <name type="common">False flax</name>
    <name type="synonym">Myagrum sativum</name>
    <dbReference type="NCBI Taxonomy" id="90675"/>
    <lineage>
        <taxon>Eukaryota</taxon>
        <taxon>Viridiplantae</taxon>
        <taxon>Streptophyta</taxon>
        <taxon>Embryophyta</taxon>
        <taxon>Tracheophyta</taxon>
        <taxon>Spermatophyta</taxon>
        <taxon>Magnoliopsida</taxon>
        <taxon>eudicotyledons</taxon>
        <taxon>Gunneridae</taxon>
        <taxon>Pentapetalae</taxon>
        <taxon>rosids</taxon>
        <taxon>malvids</taxon>
        <taxon>Brassicales</taxon>
        <taxon>Brassicaceae</taxon>
        <taxon>Camelineae</taxon>
        <taxon>Camelina</taxon>
    </lineage>
</organism>
<dbReference type="GeneID" id="104772361"/>
<evidence type="ECO:0000259" key="1">
    <source>
        <dbReference type="PROSITE" id="PS50181"/>
    </source>
</evidence>
<name>A0ABM0Y4E8_CAMSA</name>
<feature type="domain" description="F-box" evidence="1">
    <location>
        <begin position="11"/>
        <end position="47"/>
    </location>
</feature>
<dbReference type="PANTHER" id="PTHR31900:SF25">
    <property type="entry name" value="FBD DOMAIN-CONTAINING PROTEIN"/>
    <property type="match status" value="1"/>
</dbReference>
<evidence type="ECO:0000313" key="2">
    <source>
        <dbReference type="Proteomes" id="UP000694864"/>
    </source>
</evidence>
<reference evidence="3" key="2">
    <citation type="submission" date="2025-08" db="UniProtKB">
        <authorList>
            <consortium name="RefSeq"/>
        </authorList>
    </citation>
    <scope>IDENTIFICATION</scope>
    <source>
        <tissue evidence="3">Leaf</tissue>
    </source>
</reference>
<protein>
    <submittedName>
        <fullName evidence="3">FBD-associated F-box protein At5g18780-like</fullName>
    </submittedName>
</protein>